<keyword evidence="1" id="KW-1133">Transmembrane helix</keyword>
<organism evidence="2">
    <name type="scientific">marine sediment metagenome</name>
    <dbReference type="NCBI Taxonomy" id="412755"/>
    <lineage>
        <taxon>unclassified sequences</taxon>
        <taxon>metagenomes</taxon>
        <taxon>ecological metagenomes</taxon>
    </lineage>
</organism>
<keyword evidence="1" id="KW-0812">Transmembrane</keyword>
<accession>A0A0F9W7Z9</accession>
<keyword evidence="1" id="KW-0472">Membrane</keyword>
<protein>
    <submittedName>
        <fullName evidence="2">Uncharacterized protein</fullName>
    </submittedName>
</protein>
<reference evidence="2" key="1">
    <citation type="journal article" date="2015" name="Nature">
        <title>Complex archaea that bridge the gap between prokaryotes and eukaryotes.</title>
        <authorList>
            <person name="Spang A."/>
            <person name="Saw J.H."/>
            <person name="Jorgensen S.L."/>
            <person name="Zaremba-Niedzwiedzka K."/>
            <person name="Martijn J."/>
            <person name="Lind A.E."/>
            <person name="van Eijk R."/>
            <person name="Schleper C."/>
            <person name="Guy L."/>
            <person name="Ettema T.J."/>
        </authorList>
    </citation>
    <scope>NUCLEOTIDE SEQUENCE</scope>
</reference>
<comment type="caution">
    <text evidence="2">The sequence shown here is derived from an EMBL/GenBank/DDBJ whole genome shotgun (WGS) entry which is preliminary data.</text>
</comment>
<feature type="transmembrane region" description="Helical" evidence="1">
    <location>
        <begin position="12"/>
        <end position="36"/>
    </location>
</feature>
<dbReference type="EMBL" id="LAZR01000009">
    <property type="protein sequence ID" value="KKO08413.1"/>
    <property type="molecule type" value="Genomic_DNA"/>
</dbReference>
<name>A0A0F9W7Z9_9ZZZZ</name>
<evidence type="ECO:0000313" key="2">
    <source>
        <dbReference type="EMBL" id="KKO08413.1"/>
    </source>
</evidence>
<sequence>MSEREEKRKATRMVLGLVAMAIFLGGVTIWGVTALVPDVLAAASAGFEPGVGLKTAAIAAMVVSIFISIIFAIVSGDGLIGELQFMIPGFFLFFLFFWLMLAWAF</sequence>
<evidence type="ECO:0000256" key="1">
    <source>
        <dbReference type="SAM" id="Phobius"/>
    </source>
</evidence>
<dbReference type="AlphaFoldDB" id="A0A0F9W7Z9"/>
<gene>
    <name evidence="2" type="ORF">LCGC14_0043510</name>
</gene>
<feature type="transmembrane region" description="Helical" evidence="1">
    <location>
        <begin position="86"/>
        <end position="104"/>
    </location>
</feature>
<proteinExistence type="predicted"/>
<feature type="transmembrane region" description="Helical" evidence="1">
    <location>
        <begin position="56"/>
        <end position="74"/>
    </location>
</feature>